<dbReference type="RefSeq" id="WP_006874095.1">
    <property type="nucleotide sequence ID" value="NZ_CABIWA010000008.1"/>
</dbReference>
<keyword evidence="5 6" id="KW-0472">Membrane</keyword>
<protein>
    <submittedName>
        <fullName evidence="8">CidA/LrgA family protein</fullName>
    </submittedName>
    <submittedName>
        <fullName evidence="7">Putative effector of murein hydrolase LrgA</fullName>
    </submittedName>
</protein>
<dbReference type="InterPro" id="IPR005538">
    <property type="entry name" value="LrgA/CidA"/>
</dbReference>
<keyword evidence="2" id="KW-1003">Cell membrane</keyword>
<evidence type="ECO:0000313" key="10">
    <source>
        <dbReference type="Proteomes" id="UP000260828"/>
    </source>
</evidence>
<reference evidence="7 9" key="1">
    <citation type="submission" date="2015-09" db="EMBL/GenBank/DDBJ databases">
        <authorList>
            <consortium name="Pathogen Informatics"/>
        </authorList>
    </citation>
    <scope>NUCLEOTIDE SEQUENCE [LARGE SCALE GENOMIC DNA]</scope>
    <source>
        <strain evidence="7 9">2789STDY5834939</strain>
    </source>
</reference>
<keyword evidence="4 6" id="KW-1133">Transmembrane helix</keyword>
<evidence type="ECO:0000256" key="6">
    <source>
        <dbReference type="SAM" id="Phobius"/>
    </source>
</evidence>
<evidence type="ECO:0000256" key="4">
    <source>
        <dbReference type="ARBA" id="ARBA00022989"/>
    </source>
</evidence>
<evidence type="ECO:0000313" key="8">
    <source>
        <dbReference type="EMBL" id="RGE67304.1"/>
    </source>
</evidence>
<evidence type="ECO:0000256" key="2">
    <source>
        <dbReference type="ARBA" id="ARBA00022475"/>
    </source>
</evidence>
<accession>A0A174U7P2</accession>
<comment type="subcellular location">
    <subcellularLocation>
        <location evidence="1">Cell membrane</location>
        <topology evidence="1">Multi-pass membrane protein</topology>
    </subcellularLocation>
</comment>
<proteinExistence type="predicted"/>
<gene>
    <name evidence="7" type="primary">yohJ</name>
    <name evidence="8" type="ORF">DXC40_10900</name>
    <name evidence="7" type="ORF">ERS852551_03325</name>
</gene>
<keyword evidence="7" id="KW-0378">Hydrolase</keyword>
<reference evidence="8 10" key="2">
    <citation type="submission" date="2018-08" db="EMBL/GenBank/DDBJ databases">
        <title>A genome reference for cultivated species of the human gut microbiota.</title>
        <authorList>
            <person name="Zou Y."/>
            <person name="Xue W."/>
            <person name="Luo G."/>
        </authorList>
    </citation>
    <scope>NUCLEOTIDE SEQUENCE [LARGE SCALE GENOMIC DNA]</scope>
    <source>
        <strain evidence="8 10">TF05-12AC</strain>
    </source>
</reference>
<feature type="transmembrane region" description="Helical" evidence="6">
    <location>
        <begin position="33"/>
        <end position="49"/>
    </location>
</feature>
<dbReference type="EMBL" id="CZBE01000030">
    <property type="protein sequence ID" value="CUQ15029.1"/>
    <property type="molecule type" value="Genomic_DNA"/>
</dbReference>
<dbReference type="GO" id="GO:0016787">
    <property type="term" value="F:hydrolase activity"/>
    <property type="evidence" value="ECO:0007669"/>
    <property type="project" value="UniProtKB-KW"/>
</dbReference>
<dbReference type="Proteomes" id="UP000260828">
    <property type="component" value="Unassembled WGS sequence"/>
</dbReference>
<dbReference type="Proteomes" id="UP000095765">
    <property type="component" value="Unassembled WGS sequence"/>
</dbReference>
<dbReference type="EMBL" id="QVME01000005">
    <property type="protein sequence ID" value="RGE67304.1"/>
    <property type="molecule type" value="Genomic_DNA"/>
</dbReference>
<evidence type="ECO:0000313" key="7">
    <source>
        <dbReference type="EMBL" id="CUQ15029.1"/>
    </source>
</evidence>
<dbReference type="PANTHER" id="PTHR33931:SF2">
    <property type="entry name" value="HOLIN-LIKE PROTEIN CIDA"/>
    <property type="match status" value="1"/>
</dbReference>
<dbReference type="Pfam" id="PF03788">
    <property type="entry name" value="LrgA"/>
    <property type="match status" value="1"/>
</dbReference>
<organism evidence="7 9">
    <name type="scientific">Anaerotruncus colihominis</name>
    <dbReference type="NCBI Taxonomy" id="169435"/>
    <lineage>
        <taxon>Bacteria</taxon>
        <taxon>Bacillati</taxon>
        <taxon>Bacillota</taxon>
        <taxon>Clostridia</taxon>
        <taxon>Eubacteriales</taxon>
        <taxon>Oscillospiraceae</taxon>
        <taxon>Anaerotruncus</taxon>
    </lineage>
</organism>
<evidence type="ECO:0000313" key="9">
    <source>
        <dbReference type="Proteomes" id="UP000095765"/>
    </source>
</evidence>
<dbReference type="PANTHER" id="PTHR33931">
    <property type="entry name" value="HOLIN-LIKE PROTEIN CIDA-RELATED"/>
    <property type="match status" value="1"/>
</dbReference>
<keyword evidence="3 6" id="KW-0812">Transmembrane</keyword>
<dbReference type="AlphaFoldDB" id="A0A174U7P2"/>
<feature type="transmembrane region" description="Helical" evidence="6">
    <location>
        <begin position="61"/>
        <end position="80"/>
    </location>
</feature>
<name>A0A174U7P2_9FIRM</name>
<dbReference type="GO" id="GO:0005886">
    <property type="term" value="C:plasma membrane"/>
    <property type="evidence" value="ECO:0007669"/>
    <property type="project" value="UniProtKB-SubCell"/>
</dbReference>
<feature type="transmembrane region" description="Helical" evidence="6">
    <location>
        <begin position="86"/>
        <end position="112"/>
    </location>
</feature>
<evidence type="ECO:0000256" key="5">
    <source>
        <dbReference type="ARBA" id="ARBA00023136"/>
    </source>
</evidence>
<evidence type="ECO:0000256" key="1">
    <source>
        <dbReference type="ARBA" id="ARBA00004651"/>
    </source>
</evidence>
<evidence type="ECO:0000256" key="3">
    <source>
        <dbReference type="ARBA" id="ARBA00022692"/>
    </source>
</evidence>
<dbReference type="GeneID" id="72462710"/>
<dbReference type="OrthoDB" id="3176438at2"/>
<sequence>MKVKLMVQIAIVFGVCLLGEAVAQYMPVPFPASVTAMLLLLVLLLAGLLRVEHVQEKTDFLLKNMPFFFIPASVGVMEYFDVLRRCLLPLLAVCFITTIATFFATSFTVRAVSCLQRRLTRRGEAE</sequence>